<comment type="subcellular location">
    <subcellularLocation>
        <location evidence="1">Membrane</location>
        <topology evidence="1">Multi-pass membrane protein</topology>
    </subcellularLocation>
</comment>
<dbReference type="Pfam" id="PF03151">
    <property type="entry name" value="TPT"/>
    <property type="match status" value="1"/>
</dbReference>
<keyword evidence="3 6" id="KW-1133">Transmembrane helix</keyword>
<evidence type="ECO:0000313" key="8">
    <source>
        <dbReference type="EMBL" id="OAV99934.1"/>
    </source>
</evidence>
<evidence type="ECO:0000256" key="5">
    <source>
        <dbReference type="SAM" id="MobiDB-lite"/>
    </source>
</evidence>
<sequence length="405" mass="43526">MEEGVGGCGVWGGWGVLASPCAGLQIHDRPPLGSWNTHHEPRRTTMAANSPPAAPADEKHLPHTVFDVDDTNDDDALQPSVSLLSHPPPSKPPPALHPAVIIGIWITLSSSVIIYNKYILSDLHFGYPISLTTWHLTFATIGTRILAKTSHLLDGLSQITMTWDRWLRSILPIGALFSASLIFSNMAYLTLSVSFIQMLKAFTSVAVLAISIVMGLEKANKRTMLIVLLISLGVAIASVGELEFAMSGFIFQTLGILFEATRLVTIQKLLHGMKMDPLVSLYYFAPVCATLNAILIPVYEGSAPFKEALTTLGPLILVTNASVAFALNVAVVFLIGSASSLVLTLSGVLKDVLLVLGSVFLLGSTVTFIQLAGYSLALAGLVAFKTNPDVLDDRIRRIRRAFGKA</sequence>
<keyword evidence="4 6" id="KW-0472">Membrane</keyword>
<accession>A0A180H580</accession>
<reference evidence="9 10" key="3">
    <citation type="journal article" date="2017" name="G3 (Bethesda)">
        <title>Comparative analysis highlights variable genome content of wheat rusts and divergence of the mating loci.</title>
        <authorList>
            <person name="Cuomo C.A."/>
            <person name="Bakkeren G."/>
            <person name="Khalil H.B."/>
            <person name="Panwar V."/>
            <person name="Joly D."/>
            <person name="Linning R."/>
            <person name="Sakthikumar S."/>
            <person name="Song X."/>
            <person name="Adiconis X."/>
            <person name="Fan L."/>
            <person name="Goldberg J.M."/>
            <person name="Levin J.Z."/>
            <person name="Young S."/>
            <person name="Zeng Q."/>
            <person name="Anikster Y."/>
            <person name="Bruce M."/>
            <person name="Wang M."/>
            <person name="Yin C."/>
            <person name="McCallum B."/>
            <person name="Szabo L.J."/>
            <person name="Hulbert S."/>
            <person name="Chen X."/>
            <person name="Fellers J.P."/>
        </authorList>
    </citation>
    <scope>NUCLEOTIDE SEQUENCE</scope>
    <source>
        <strain evidence="9">isolate 1-1 / race 1 (BBBD)</strain>
        <strain evidence="10">Isolate 1-1 / race 1 (BBBD)</strain>
    </source>
</reference>
<evidence type="ECO:0000256" key="3">
    <source>
        <dbReference type="ARBA" id="ARBA00022989"/>
    </source>
</evidence>
<feature type="transmembrane region" description="Helical" evidence="6">
    <location>
        <begin position="319"/>
        <end position="345"/>
    </location>
</feature>
<gene>
    <name evidence="8" type="ORF">PTTG_01450</name>
</gene>
<dbReference type="GO" id="GO:0016020">
    <property type="term" value="C:membrane"/>
    <property type="evidence" value="ECO:0007669"/>
    <property type="project" value="UniProtKB-SubCell"/>
</dbReference>
<feature type="transmembrane region" description="Helical" evidence="6">
    <location>
        <begin position="95"/>
        <end position="115"/>
    </location>
</feature>
<evidence type="ECO:0000256" key="2">
    <source>
        <dbReference type="ARBA" id="ARBA00022692"/>
    </source>
</evidence>
<feature type="transmembrane region" description="Helical" evidence="6">
    <location>
        <begin position="246"/>
        <end position="266"/>
    </location>
</feature>
<organism evidence="8">
    <name type="scientific">Puccinia triticina (isolate 1-1 / race 1 (BBBD))</name>
    <name type="common">Brown leaf rust fungus</name>
    <dbReference type="NCBI Taxonomy" id="630390"/>
    <lineage>
        <taxon>Eukaryota</taxon>
        <taxon>Fungi</taxon>
        <taxon>Dikarya</taxon>
        <taxon>Basidiomycota</taxon>
        <taxon>Pucciniomycotina</taxon>
        <taxon>Pucciniomycetes</taxon>
        <taxon>Pucciniales</taxon>
        <taxon>Pucciniaceae</taxon>
        <taxon>Puccinia</taxon>
    </lineage>
</organism>
<protein>
    <submittedName>
        <fullName evidence="9">TPT domain-containing protein</fullName>
    </submittedName>
</protein>
<proteinExistence type="predicted"/>
<dbReference type="Proteomes" id="UP000005240">
    <property type="component" value="Unassembled WGS sequence"/>
</dbReference>
<reference evidence="8" key="1">
    <citation type="submission" date="2009-11" db="EMBL/GenBank/DDBJ databases">
        <authorList>
            <consortium name="The Broad Institute Genome Sequencing Platform"/>
            <person name="Ward D."/>
            <person name="Feldgarden M."/>
            <person name="Earl A."/>
            <person name="Young S.K."/>
            <person name="Zeng Q."/>
            <person name="Koehrsen M."/>
            <person name="Alvarado L."/>
            <person name="Berlin A."/>
            <person name="Bochicchio J."/>
            <person name="Borenstein D."/>
            <person name="Chapman S.B."/>
            <person name="Chen Z."/>
            <person name="Engels R."/>
            <person name="Freedman E."/>
            <person name="Gellesch M."/>
            <person name="Goldberg J."/>
            <person name="Griggs A."/>
            <person name="Gujja S."/>
            <person name="Heilman E."/>
            <person name="Heiman D."/>
            <person name="Hepburn T."/>
            <person name="Howarth C."/>
            <person name="Jen D."/>
            <person name="Larson L."/>
            <person name="Lewis B."/>
            <person name="Mehta T."/>
            <person name="Park D."/>
            <person name="Pearson M."/>
            <person name="Roberts A."/>
            <person name="Saif S."/>
            <person name="Shea T."/>
            <person name="Shenoy N."/>
            <person name="Sisk P."/>
            <person name="Stolte C."/>
            <person name="Sykes S."/>
            <person name="Thomson T."/>
            <person name="Walk T."/>
            <person name="White J."/>
            <person name="Yandava C."/>
            <person name="Izard J."/>
            <person name="Baranova O.V."/>
            <person name="Blanton J.M."/>
            <person name="Tanner A.C."/>
            <person name="Dewhirst F.E."/>
            <person name="Haas B."/>
            <person name="Nusbaum C."/>
            <person name="Birren B."/>
        </authorList>
    </citation>
    <scope>NUCLEOTIDE SEQUENCE [LARGE SCALE GENOMIC DNA]</scope>
    <source>
        <strain evidence="8">1-1 BBBD Race 1</strain>
    </source>
</reference>
<evidence type="ECO:0000259" key="7">
    <source>
        <dbReference type="Pfam" id="PF03151"/>
    </source>
</evidence>
<feature type="transmembrane region" description="Helical" evidence="6">
    <location>
        <begin position="278"/>
        <end position="299"/>
    </location>
</feature>
<evidence type="ECO:0000313" key="10">
    <source>
        <dbReference type="Proteomes" id="UP000005240"/>
    </source>
</evidence>
<feature type="transmembrane region" description="Helical" evidence="6">
    <location>
        <begin position="352"/>
        <end position="384"/>
    </location>
</feature>
<dbReference type="AlphaFoldDB" id="A0A180H580"/>
<dbReference type="STRING" id="630390.A0A180H580"/>
<evidence type="ECO:0000256" key="6">
    <source>
        <dbReference type="SAM" id="Phobius"/>
    </source>
</evidence>
<feature type="transmembrane region" description="Helical" evidence="6">
    <location>
        <begin position="223"/>
        <end position="240"/>
    </location>
</feature>
<evidence type="ECO:0000256" key="4">
    <source>
        <dbReference type="ARBA" id="ARBA00023136"/>
    </source>
</evidence>
<feature type="domain" description="Sugar phosphate transporter" evidence="7">
    <location>
        <begin position="99"/>
        <end position="382"/>
    </location>
</feature>
<evidence type="ECO:0000256" key="1">
    <source>
        <dbReference type="ARBA" id="ARBA00004141"/>
    </source>
</evidence>
<dbReference type="VEuPathDB" id="FungiDB:PTTG_01450"/>
<name>A0A180H580_PUCT1</name>
<evidence type="ECO:0000313" key="9">
    <source>
        <dbReference type="EnsemblFungi" id="PTTG_01450-t43_1-p1"/>
    </source>
</evidence>
<dbReference type="InterPro" id="IPR050186">
    <property type="entry name" value="TPT_transporter"/>
</dbReference>
<dbReference type="OrthoDB" id="6418713at2759"/>
<reference evidence="9" key="4">
    <citation type="submission" date="2025-05" db="UniProtKB">
        <authorList>
            <consortium name="EnsemblFungi"/>
        </authorList>
    </citation>
    <scope>IDENTIFICATION</scope>
    <source>
        <strain evidence="9">isolate 1-1 / race 1 (BBBD)</strain>
    </source>
</reference>
<feature type="transmembrane region" description="Helical" evidence="6">
    <location>
        <begin position="195"/>
        <end position="216"/>
    </location>
</feature>
<dbReference type="InterPro" id="IPR004853">
    <property type="entry name" value="Sugar_P_trans_dom"/>
</dbReference>
<dbReference type="EnsemblFungi" id="PTTG_01450-t43_1">
    <property type="protein sequence ID" value="PTTG_01450-t43_1-p1"/>
    <property type="gene ID" value="PTTG_01450"/>
</dbReference>
<keyword evidence="10" id="KW-1185">Reference proteome</keyword>
<feature type="transmembrane region" description="Helical" evidence="6">
    <location>
        <begin position="166"/>
        <end position="189"/>
    </location>
</feature>
<reference evidence="8" key="2">
    <citation type="submission" date="2016-05" db="EMBL/GenBank/DDBJ databases">
        <title>Comparative analysis highlights variable genome content of wheat rusts and divergence of the mating loci.</title>
        <authorList>
            <person name="Cuomo C.A."/>
            <person name="Bakkeren G."/>
            <person name="Szabo L."/>
            <person name="Khalil H."/>
            <person name="Joly D."/>
            <person name="Goldberg J."/>
            <person name="Young S."/>
            <person name="Zeng Q."/>
            <person name="Fellers J."/>
        </authorList>
    </citation>
    <scope>NUCLEOTIDE SEQUENCE [LARGE SCALE GENOMIC DNA]</scope>
    <source>
        <strain evidence="8">1-1 BBBD Race 1</strain>
    </source>
</reference>
<keyword evidence="2 6" id="KW-0812">Transmembrane</keyword>
<dbReference type="PANTHER" id="PTHR11132">
    <property type="entry name" value="SOLUTE CARRIER FAMILY 35"/>
    <property type="match status" value="1"/>
</dbReference>
<feature type="region of interest" description="Disordered" evidence="5">
    <location>
        <begin position="32"/>
        <end position="59"/>
    </location>
</feature>
<dbReference type="EMBL" id="ADAS02000001">
    <property type="protein sequence ID" value="OAV99934.1"/>
    <property type="molecule type" value="Genomic_DNA"/>
</dbReference>